<dbReference type="EMBL" id="VIIS01001875">
    <property type="protein sequence ID" value="KAF0291507.1"/>
    <property type="molecule type" value="Genomic_DNA"/>
</dbReference>
<keyword evidence="2" id="KW-0812">Transmembrane</keyword>
<feature type="transmembrane region" description="Helical" evidence="2">
    <location>
        <begin position="651"/>
        <end position="671"/>
    </location>
</feature>
<evidence type="ECO:0000313" key="5">
    <source>
        <dbReference type="EMBL" id="KAF0291507.1"/>
    </source>
</evidence>
<proteinExistence type="predicted"/>
<feature type="transmembrane region" description="Helical" evidence="2">
    <location>
        <begin position="432"/>
        <end position="455"/>
    </location>
</feature>
<dbReference type="Proteomes" id="UP000440578">
    <property type="component" value="Unassembled WGS sequence"/>
</dbReference>
<feature type="signal peptide" evidence="3">
    <location>
        <begin position="1"/>
        <end position="21"/>
    </location>
</feature>
<dbReference type="PANTHER" id="PTHR11161">
    <property type="entry name" value="O-ACYLTRANSFERASE"/>
    <property type="match status" value="1"/>
</dbReference>
<dbReference type="GO" id="GO:0016747">
    <property type="term" value="F:acyltransferase activity, transferring groups other than amino-acyl groups"/>
    <property type="evidence" value="ECO:0007669"/>
    <property type="project" value="InterPro"/>
</dbReference>
<sequence>MESRLLAGLLVVAVAVKGGAAGWAQVHPLPLGCPAARVYAHLPESTISRLVEHVCVPPQVEGSETELERQLEREEHSKSRHPLLPGALQLETDETETWNVARMGHDHLKRLEYRVHDDSRLEDRARDTLAQTTWHGWIAPTQDAVPGELCRNHSRIYAEELSNRLRPQLWALRMADASGKFPDGLLYGNTNLLGSWDGCRSVRVHLNASDHPDLAQLDFSGQVCSAVISSSPSVTDGLSLVPALPILAGLGLAPPAVRYAYCVPSSCDTEDVSVSLTESLGGSGLTATVSDCHAEGESADLDAGDWALVVVLALVAVTLLVCTALDVAAAHELRLPLPRRRSNPLPVYRGSVPPPPSRAGTLVRAFSLYDSVPRLLNTAKDPRTIGCLHGIRFLTMAWIILGHIYAIGLYLLPVSNMGKLAEFIEPLPFQVIVNAMPAVDTFLVVSGAMVSLGLAREAGAGRPVGLRQLPALYLHRLLRLTPLYAAVIWFTATLLRHIGSGTFTTVNFAAFGITGCQESWWHNLLYINNFFPNDETVCIDQSWYLALDMQLFLVAPLLVLPVLRWPRAGWLPFGFISLASVVIPGVITYVKDLPPTLLNLNRRATDPDVMADFTLLVYNAPWSRAAPYLIGLALGLMLVDPEPPKRPSRLVCGLLWALSTAVALLVVLGMWKYNSEPDSEWTPAVAVSYAALHRPAWGLCIAWVIWACAKGRGGPVNALLSHPVWWPLSRLTYATYLTSIQLMVWYVSQAREPVAGSHLWLVFWFLADLVVNVAIAAVFSLAFEWPAAALEKAARKRAAATKEPEPANENPSNGDSMIRVLSLSRRDFQ</sequence>
<dbReference type="InterPro" id="IPR006621">
    <property type="entry name" value="Nose-resist-to-fluoxetine_N"/>
</dbReference>
<dbReference type="Pfam" id="PF01757">
    <property type="entry name" value="Acyl_transf_3"/>
    <property type="match status" value="1"/>
</dbReference>
<dbReference type="AlphaFoldDB" id="A0A6A4V5H8"/>
<keyword evidence="2" id="KW-0472">Membrane</keyword>
<reference evidence="5 6" key="1">
    <citation type="submission" date="2019-07" db="EMBL/GenBank/DDBJ databases">
        <title>Draft genome assembly of a fouling barnacle, Amphibalanus amphitrite (Darwin, 1854): The first reference genome for Thecostraca.</title>
        <authorList>
            <person name="Kim W."/>
        </authorList>
    </citation>
    <scope>NUCLEOTIDE SEQUENCE [LARGE SCALE GENOMIC DNA]</scope>
    <source>
        <strain evidence="5">SNU_AA5</strain>
        <tissue evidence="5">Soma without cirri and trophi</tissue>
    </source>
</reference>
<dbReference type="InterPro" id="IPR052728">
    <property type="entry name" value="O2_lipid_transport_reg"/>
</dbReference>
<comment type="caution">
    <text evidence="5">The sequence shown here is derived from an EMBL/GenBank/DDBJ whole genome shotgun (WGS) entry which is preliminary data.</text>
</comment>
<evidence type="ECO:0000256" key="2">
    <source>
        <dbReference type="SAM" id="Phobius"/>
    </source>
</evidence>
<dbReference type="PANTHER" id="PTHR11161:SF0">
    <property type="entry name" value="O-ACYLTRANSFERASE LIKE PROTEIN"/>
    <property type="match status" value="1"/>
</dbReference>
<feature type="transmembrane region" description="Helical" evidence="2">
    <location>
        <begin position="759"/>
        <end position="783"/>
    </location>
</feature>
<evidence type="ECO:0000259" key="4">
    <source>
        <dbReference type="SMART" id="SM00703"/>
    </source>
</evidence>
<feature type="region of interest" description="Disordered" evidence="1">
    <location>
        <begin position="798"/>
        <end position="829"/>
    </location>
</feature>
<feature type="transmembrane region" description="Helical" evidence="2">
    <location>
        <begin position="543"/>
        <end position="563"/>
    </location>
</feature>
<dbReference type="SMART" id="SM00703">
    <property type="entry name" value="NRF"/>
    <property type="match status" value="1"/>
</dbReference>
<feature type="transmembrane region" description="Helical" evidence="2">
    <location>
        <begin position="306"/>
        <end position="330"/>
    </location>
</feature>
<feature type="transmembrane region" description="Helical" evidence="2">
    <location>
        <begin position="570"/>
        <end position="590"/>
    </location>
</feature>
<dbReference type="Pfam" id="PF20146">
    <property type="entry name" value="NRF"/>
    <property type="match status" value="1"/>
</dbReference>
<dbReference type="InterPro" id="IPR002656">
    <property type="entry name" value="Acyl_transf_3_dom"/>
</dbReference>
<feature type="chain" id="PRO_5025500517" evidence="3">
    <location>
        <begin position="22"/>
        <end position="829"/>
    </location>
</feature>
<evidence type="ECO:0000256" key="1">
    <source>
        <dbReference type="SAM" id="MobiDB-lite"/>
    </source>
</evidence>
<name>A0A6A4V5H8_AMPAM</name>
<evidence type="ECO:0000313" key="6">
    <source>
        <dbReference type="Proteomes" id="UP000440578"/>
    </source>
</evidence>
<feature type="transmembrane region" description="Helical" evidence="2">
    <location>
        <begin position="622"/>
        <end position="639"/>
    </location>
</feature>
<keyword evidence="2" id="KW-1133">Transmembrane helix</keyword>
<gene>
    <name evidence="5" type="primary">nrf-6_6</name>
    <name evidence="5" type="ORF">FJT64_001106</name>
</gene>
<accession>A0A6A4V5H8</accession>
<feature type="transmembrane region" description="Helical" evidence="2">
    <location>
        <begin position="476"/>
        <end position="495"/>
    </location>
</feature>
<evidence type="ECO:0000256" key="3">
    <source>
        <dbReference type="SAM" id="SignalP"/>
    </source>
</evidence>
<feature type="transmembrane region" description="Helical" evidence="2">
    <location>
        <begin position="730"/>
        <end position="747"/>
    </location>
</feature>
<organism evidence="5 6">
    <name type="scientific">Amphibalanus amphitrite</name>
    <name type="common">Striped barnacle</name>
    <name type="synonym">Balanus amphitrite</name>
    <dbReference type="NCBI Taxonomy" id="1232801"/>
    <lineage>
        <taxon>Eukaryota</taxon>
        <taxon>Metazoa</taxon>
        <taxon>Ecdysozoa</taxon>
        <taxon>Arthropoda</taxon>
        <taxon>Crustacea</taxon>
        <taxon>Multicrustacea</taxon>
        <taxon>Cirripedia</taxon>
        <taxon>Thoracica</taxon>
        <taxon>Thoracicalcarea</taxon>
        <taxon>Balanomorpha</taxon>
        <taxon>Balanoidea</taxon>
        <taxon>Balanidae</taxon>
        <taxon>Amphibalaninae</taxon>
        <taxon>Amphibalanus</taxon>
    </lineage>
</organism>
<protein>
    <submittedName>
        <fullName evidence="5">Nose resistant to fluoxetine protein 6</fullName>
    </submittedName>
</protein>
<keyword evidence="6" id="KW-1185">Reference proteome</keyword>
<keyword evidence="3" id="KW-0732">Signal</keyword>
<dbReference type="OrthoDB" id="207378at2759"/>
<feature type="transmembrane region" description="Helical" evidence="2">
    <location>
        <begin position="393"/>
        <end position="412"/>
    </location>
</feature>
<feature type="domain" description="Nose resistant-to-fluoxetine protein N-terminal" evidence="4">
    <location>
        <begin position="147"/>
        <end position="294"/>
    </location>
</feature>